<keyword evidence="4 7" id="KW-0862">Zinc</keyword>
<protein>
    <submittedName>
        <fullName evidence="9">Alcohol dehydrogenase catalytic domain-containing protein</fullName>
    </submittedName>
</protein>
<evidence type="ECO:0000256" key="1">
    <source>
        <dbReference type="ARBA" id="ARBA00001947"/>
    </source>
</evidence>
<gene>
    <name evidence="9" type="ORF">GBA65_09635</name>
</gene>
<sequence length="337" mass="34904">MRAAVINEPNGGVAIEERERPVPGPGQVLIRVRACGVCHSDLNVLQGAFPFAQYPVVPGHEVAGVVEEVGEGVEWPQAGARVGMPWLYSSCGHCEQCTRGEEVLCQVAPNVTGVTVDGGYAEFMLAPAAYVAPIPDALDFAEAAPLMCAGLTVYNGLRNAGFQPGMRVAVIGLGGLGHLGVLYAKAMGARVAVLSGSADKEGEAKELGAELFINSREGSVAEALLGWEGGANVILATAPSVEPMTAALPGLAPDGTLAVLGAAPGEITVSPMDLIGARRHLMGSPSGSRKDVRDALEFAAKAGVRPLITTRPLEAAGDTLNEMHEGRLRNRVVLTME</sequence>
<dbReference type="SUPFAM" id="SSF50129">
    <property type="entry name" value="GroES-like"/>
    <property type="match status" value="1"/>
</dbReference>
<accession>A0A6G8PWZ5</accession>
<evidence type="ECO:0000256" key="7">
    <source>
        <dbReference type="RuleBase" id="RU361277"/>
    </source>
</evidence>
<comment type="cofactor">
    <cofactor evidence="1 7">
        <name>Zn(2+)</name>
        <dbReference type="ChEBI" id="CHEBI:29105"/>
    </cofactor>
</comment>
<dbReference type="PROSITE" id="PS00059">
    <property type="entry name" value="ADH_ZINC"/>
    <property type="match status" value="1"/>
</dbReference>
<dbReference type="InterPro" id="IPR011032">
    <property type="entry name" value="GroES-like_sf"/>
</dbReference>
<dbReference type="GO" id="GO:0008270">
    <property type="term" value="F:zinc ion binding"/>
    <property type="evidence" value="ECO:0007669"/>
    <property type="project" value="InterPro"/>
</dbReference>
<keyword evidence="5" id="KW-0560">Oxidoreductase</keyword>
<dbReference type="InterPro" id="IPR013154">
    <property type="entry name" value="ADH-like_N"/>
</dbReference>
<dbReference type="Gene3D" id="3.40.50.720">
    <property type="entry name" value="NAD(P)-binding Rossmann-like Domain"/>
    <property type="match status" value="1"/>
</dbReference>
<evidence type="ECO:0000256" key="3">
    <source>
        <dbReference type="ARBA" id="ARBA00022723"/>
    </source>
</evidence>
<dbReference type="AlphaFoldDB" id="A0A6G8PWZ5"/>
<evidence type="ECO:0000256" key="5">
    <source>
        <dbReference type="ARBA" id="ARBA00023002"/>
    </source>
</evidence>
<dbReference type="FunFam" id="3.40.50.720:FF:000022">
    <property type="entry name" value="Cinnamyl alcohol dehydrogenase"/>
    <property type="match status" value="1"/>
</dbReference>
<evidence type="ECO:0000259" key="8">
    <source>
        <dbReference type="SMART" id="SM00829"/>
    </source>
</evidence>
<dbReference type="SMART" id="SM00829">
    <property type="entry name" value="PKS_ER"/>
    <property type="match status" value="1"/>
</dbReference>
<evidence type="ECO:0000256" key="6">
    <source>
        <dbReference type="ARBA" id="ARBA00048262"/>
    </source>
</evidence>
<comment type="catalytic activity">
    <reaction evidence="6">
        <text>a primary alcohol + NADP(+) = an aldehyde + NADPH + H(+)</text>
        <dbReference type="Rhea" id="RHEA:15937"/>
        <dbReference type="ChEBI" id="CHEBI:15378"/>
        <dbReference type="ChEBI" id="CHEBI:15734"/>
        <dbReference type="ChEBI" id="CHEBI:17478"/>
        <dbReference type="ChEBI" id="CHEBI:57783"/>
        <dbReference type="ChEBI" id="CHEBI:58349"/>
        <dbReference type="EC" id="1.1.1.2"/>
    </reaction>
</comment>
<name>A0A6G8PWZ5_9ACTN</name>
<dbReference type="InterPro" id="IPR020843">
    <property type="entry name" value="ER"/>
</dbReference>
<dbReference type="InterPro" id="IPR002328">
    <property type="entry name" value="ADH_Zn_CS"/>
</dbReference>
<evidence type="ECO:0000313" key="9">
    <source>
        <dbReference type="EMBL" id="QIN78741.1"/>
    </source>
</evidence>
<dbReference type="KEGG" id="rmar:GBA65_09635"/>
<proteinExistence type="inferred from homology"/>
<evidence type="ECO:0000256" key="4">
    <source>
        <dbReference type="ARBA" id="ARBA00022833"/>
    </source>
</evidence>
<dbReference type="Pfam" id="PF00107">
    <property type="entry name" value="ADH_zinc_N"/>
    <property type="match status" value="1"/>
</dbReference>
<keyword evidence="10" id="KW-1185">Reference proteome</keyword>
<dbReference type="PANTHER" id="PTHR42940">
    <property type="entry name" value="ALCOHOL DEHYDROGENASE 1-RELATED"/>
    <property type="match status" value="1"/>
</dbReference>
<dbReference type="GO" id="GO:0008106">
    <property type="term" value="F:alcohol dehydrogenase (NADP+) activity"/>
    <property type="evidence" value="ECO:0007669"/>
    <property type="project" value="UniProtKB-EC"/>
</dbReference>
<organism evidence="9 10">
    <name type="scientific">Rubrobacter marinus</name>
    <dbReference type="NCBI Taxonomy" id="2653852"/>
    <lineage>
        <taxon>Bacteria</taxon>
        <taxon>Bacillati</taxon>
        <taxon>Actinomycetota</taxon>
        <taxon>Rubrobacteria</taxon>
        <taxon>Rubrobacterales</taxon>
        <taxon>Rubrobacteraceae</taxon>
        <taxon>Rubrobacter</taxon>
    </lineage>
</organism>
<dbReference type="RefSeq" id="WP_166396413.1">
    <property type="nucleotide sequence ID" value="NZ_CP045121.1"/>
</dbReference>
<dbReference type="GO" id="GO:0005737">
    <property type="term" value="C:cytoplasm"/>
    <property type="evidence" value="ECO:0007669"/>
    <property type="project" value="TreeGrafter"/>
</dbReference>
<dbReference type="GO" id="GO:0004022">
    <property type="term" value="F:alcohol dehydrogenase (NAD+) activity"/>
    <property type="evidence" value="ECO:0007669"/>
    <property type="project" value="TreeGrafter"/>
</dbReference>
<keyword evidence="3 7" id="KW-0479">Metal-binding</keyword>
<dbReference type="Gene3D" id="3.90.180.10">
    <property type="entry name" value="Medium-chain alcohol dehydrogenases, catalytic domain"/>
    <property type="match status" value="1"/>
</dbReference>
<dbReference type="EMBL" id="CP045121">
    <property type="protein sequence ID" value="QIN78741.1"/>
    <property type="molecule type" value="Genomic_DNA"/>
</dbReference>
<reference evidence="9 10" key="1">
    <citation type="submission" date="2019-10" db="EMBL/GenBank/DDBJ databases">
        <title>Rubrobacter sp nov SCSIO 52915 isolated from a deep-sea sediment in the South China Sea.</title>
        <authorList>
            <person name="Chen R.W."/>
        </authorList>
    </citation>
    <scope>NUCLEOTIDE SEQUENCE [LARGE SCALE GENOMIC DNA]</scope>
    <source>
        <strain evidence="9 10">SCSIO 52915</strain>
    </source>
</reference>
<dbReference type="Proteomes" id="UP000502706">
    <property type="component" value="Chromosome"/>
</dbReference>
<feature type="domain" description="Enoyl reductase (ER)" evidence="8">
    <location>
        <begin position="12"/>
        <end position="334"/>
    </location>
</feature>
<dbReference type="InterPro" id="IPR036291">
    <property type="entry name" value="NAD(P)-bd_dom_sf"/>
</dbReference>
<dbReference type="PANTHER" id="PTHR42940:SF7">
    <property type="entry name" value="ALCOHOL DEHYDROGENASE-LIKE N-TERMINAL DOMAIN-CONTAINING PROTEIN"/>
    <property type="match status" value="1"/>
</dbReference>
<evidence type="ECO:0000313" key="10">
    <source>
        <dbReference type="Proteomes" id="UP000502706"/>
    </source>
</evidence>
<comment type="similarity">
    <text evidence="2 7">Belongs to the zinc-containing alcohol dehydrogenase family.</text>
</comment>
<dbReference type="Pfam" id="PF08240">
    <property type="entry name" value="ADH_N"/>
    <property type="match status" value="1"/>
</dbReference>
<dbReference type="SUPFAM" id="SSF51735">
    <property type="entry name" value="NAD(P)-binding Rossmann-fold domains"/>
    <property type="match status" value="1"/>
</dbReference>
<dbReference type="InterPro" id="IPR013149">
    <property type="entry name" value="ADH-like_C"/>
</dbReference>
<evidence type="ECO:0000256" key="2">
    <source>
        <dbReference type="ARBA" id="ARBA00008072"/>
    </source>
</evidence>